<evidence type="ECO:0000313" key="8">
    <source>
        <dbReference type="Proteomes" id="UP000663873"/>
    </source>
</evidence>
<dbReference type="Proteomes" id="UP000663851">
    <property type="component" value="Unassembled WGS sequence"/>
</dbReference>
<protein>
    <recommendedName>
        <fullName evidence="3">DDE Tnp4 domain-containing protein</fullName>
    </recommendedName>
</protein>
<dbReference type="Proteomes" id="UP000663862">
    <property type="component" value="Unassembled WGS sequence"/>
</dbReference>
<evidence type="ECO:0000259" key="3">
    <source>
        <dbReference type="Pfam" id="PF13359"/>
    </source>
</evidence>
<evidence type="ECO:0000313" key="7">
    <source>
        <dbReference type="Proteomes" id="UP000663862"/>
    </source>
</evidence>
<dbReference type="EMBL" id="CAJOBO010003574">
    <property type="protein sequence ID" value="CAF4496963.1"/>
    <property type="molecule type" value="Genomic_DNA"/>
</dbReference>
<dbReference type="InterPro" id="IPR027806">
    <property type="entry name" value="HARBI1_dom"/>
</dbReference>
<name>A0A820Y8X9_9BILA</name>
<dbReference type="Pfam" id="PF13359">
    <property type="entry name" value="DDE_Tnp_4"/>
    <property type="match status" value="1"/>
</dbReference>
<dbReference type="Proteomes" id="UP000663873">
    <property type="component" value="Unassembled WGS sequence"/>
</dbReference>
<dbReference type="GO" id="GO:0046872">
    <property type="term" value="F:metal ion binding"/>
    <property type="evidence" value="ECO:0007669"/>
    <property type="project" value="UniProtKB-KW"/>
</dbReference>
<dbReference type="AlphaFoldDB" id="A0A820Y8X9"/>
<dbReference type="EMBL" id="CAJOBP010004078">
    <property type="protein sequence ID" value="CAF4429003.1"/>
    <property type="molecule type" value="Genomic_DNA"/>
</dbReference>
<dbReference type="EMBL" id="CAJOBQ010002160">
    <property type="protein sequence ID" value="CAF4542854.1"/>
    <property type="molecule type" value="Genomic_DNA"/>
</dbReference>
<comment type="caution">
    <text evidence="6">The sequence shown here is derived from an EMBL/GenBank/DDBJ whole genome shotgun (WGS) entry which is preliminary data.</text>
</comment>
<evidence type="ECO:0000313" key="4">
    <source>
        <dbReference type="EMBL" id="CAF4429003.1"/>
    </source>
</evidence>
<gene>
    <name evidence="5" type="ORF">HFQ381_LOCUS27474</name>
    <name evidence="6" type="ORF">TSG867_LOCUS24103</name>
    <name evidence="4" type="ORF">UJA718_LOCUS21181</name>
</gene>
<organism evidence="6 7">
    <name type="scientific">Rotaria socialis</name>
    <dbReference type="NCBI Taxonomy" id="392032"/>
    <lineage>
        <taxon>Eukaryota</taxon>
        <taxon>Metazoa</taxon>
        <taxon>Spiralia</taxon>
        <taxon>Gnathifera</taxon>
        <taxon>Rotifera</taxon>
        <taxon>Eurotatoria</taxon>
        <taxon>Bdelloidea</taxon>
        <taxon>Philodinida</taxon>
        <taxon>Philodinidae</taxon>
        <taxon>Rotaria</taxon>
    </lineage>
</organism>
<evidence type="ECO:0000256" key="2">
    <source>
        <dbReference type="ARBA" id="ARBA00022723"/>
    </source>
</evidence>
<evidence type="ECO:0000256" key="1">
    <source>
        <dbReference type="ARBA" id="ARBA00001968"/>
    </source>
</evidence>
<feature type="domain" description="DDE Tnp4" evidence="3">
    <location>
        <begin position="243"/>
        <end position="348"/>
    </location>
</feature>
<proteinExistence type="predicted"/>
<accession>A0A820Y8X9</accession>
<comment type="cofactor">
    <cofactor evidence="1">
        <name>a divalent metal cation</name>
        <dbReference type="ChEBI" id="CHEBI:60240"/>
    </cofactor>
</comment>
<evidence type="ECO:0000313" key="6">
    <source>
        <dbReference type="EMBL" id="CAF4542854.1"/>
    </source>
</evidence>
<evidence type="ECO:0000313" key="5">
    <source>
        <dbReference type="EMBL" id="CAF4496963.1"/>
    </source>
</evidence>
<dbReference type="PANTHER" id="PTHR23080">
    <property type="entry name" value="THAP DOMAIN PROTEIN"/>
    <property type="match status" value="1"/>
</dbReference>
<keyword evidence="2" id="KW-0479">Metal-binding</keyword>
<reference evidence="6" key="1">
    <citation type="submission" date="2021-02" db="EMBL/GenBank/DDBJ databases">
        <authorList>
            <person name="Nowell W R."/>
        </authorList>
    </citation>
    <scope>NUCLEOTIDE SEQUENCE</scope>
</reference>
<keyword evidence="8" id="KW-1185">Reference proteome</keyword>
<sequence length="422" mass="47658">MPHSYCPCGVLFSECSTFVTAETEICNTRRTSYYTWKNSYADFGNILARIEQELSTSEDVFVPEGARCCSKHVNNHRLTTSAIDSIKPSSVQYRKLDSGDVQLIISECQSFCQIRKRLDFDNILSLPDGEYKFFTSLDKNEFDGLVSRVSKIDMRDSTNRSIRKAIATLLCKPRLGLSNRVLASLLQLPDELTVSRAIKSATSALMSTFVPLNFGFNRISRREIIEQHTSEIARDLICDGESDKPIIIVDGTYVYIQNDIIVVDRGFRDAFSTLEGFGFDIASPPFFNGRRQFTTDDANESRCITKVRWVVEAVNARLKQFKFFSNTVQNSSIPSLEDYLSIDCAIINRYRRSVKISSLDDAEISVKMQALRSKKNTFEKTGGVIVQEEILLLAAAVMLPRQLGFYPLNDGKLKIVQCHPVT</sequence>